<keyword evidence="1" id="KW-1133">Transmembrane helix</keyword>
<accession>A0A9W8QM90</accession>
<dbReference type="AlphaFoldDB" id="A0A9W8QM90"/>
<dbReference type="RefSeq" id="XP_056057607.1">
    <property type="nucleotide sequence ID" value="XM_056198987.1"/>
</dbReference>
<evidence type="ECO:0000313" key="2">
    <source>
        <dbReference type="EMBL" id="KAJ4159802.1"/>
    </source>
</evidence>
<sequence>MPNATTTLPSLPNVTACQPYQPTSPTYKIEDMIRPGVWFAAAKGNVSAEAMAMCCGTNSVQLFAQTCELFCEVPEHKYADTTKSDGFNECLMDKGVRADLNYGQGGQSGGKPSSGGIMIGAARGLVLMCLGLFAVQAFVF</sequence>
<dbReference type="Proteomes" id="UP001144673">
    <property type="component" value="Unassembled WGS sequence"/>
</dbReference>
<keyword evidence="1" id="KW-0472">Membrane</keyword>
<reference evidence="2" key="1">
    <citation type="journal article" date="2023" name="Access Microbiol">
        <title>De-novo genome assembly for Akanthomyces muscarius, a biocontrol agent of insect agricultural pests.</title>
        <authorList>
            <person name="Erdos Z."/>
            <person name="Studholme D.J."/>
            <person name="Raymond B."/>
            <person name="Sharma M."/>
        </authorList>
    </citation>
    <scope>NUCLEOTIDE SEQUENCE</scope>
    <source>
        <strain evidence="2">Ve6</strain>
    </source>
</reference>
<dbReference type="EMBL" id="JAJHUN010000003">
    <property type="protein sequence ID" value="KAJ4159802.1"/>
    <property type="molecule type" value="Genomic_DNA"/>
</dbReference>
<evidence type="ECO:0000313" key="3">
    <source>
        <dbReference type="Proteomes" id="UP001144673"/>
    </source>
</evidence>
<evidence type="ECO:0000256" key="1">
    <source>
        <dbReference type="SAM" id="Phobius"/>
    </source>
</evidence>
<protein>
    <submittedName>
        <fullName evidence="2">Uncharacterized protein</fullName>
    </submittedName>
</protein>
<organism evidence="2 3">
    <name type="scientific">Akanthomyces muscarius</name>
    <name type="common">Entomopathogenic fungus</name>
    <name type="synonym">Lecanicillium muscarium</name>
    <dbReference type="NCBI Taxonomy" id="2231603"/>
    <lineage>
        <taxon>Eukaryota</taxon>
        <taxon>Fungi</taxon>
        <taxon>Dikarya</taxon>
        <taxon>Ascomycota</taxon>
        <taxon>Pezizomycotina</taxon>
        <taxon>Sordariomycetes</taxon>
        <taxon>Hypocreomycetidae</taxon>
        <taxon>Hypocreales</taxon>
        <taxon>Cordycipitaceae</taxon>
        <taxon>Akanthomyces</taxon>
    </lineage>
</organism>
<proteinExistence type="predicted"/>
<dbReference type="KEGG" id="amus:LMH87_007743"/>
<feature type="transmembrane region" description="Helical" evidence="1">
    <location>
        <begin position="117"/>
        <end position="139"/>
    </location>
</feature>
<gene>
    <name evidence="2" type="ORF">LMH87_007743</name>
</gene>
<dbReference type="GeneID" id="80894902"/>
<name>A0A9W8QM90_AKAMU</name>
<keyword evidence="1" id="KW-0812">Transmembrane</keyword>
<comment type="caution">
    <text evidence="2">The sequence shown here is derived from an EMBL/GenBank/DDBJ whole genome shotgun (WGS) entry which is preliminary data.</text>
</comment>
<keyword evidence="3" id="KW-1185">Reference proteome</keyword>